<feature type="region of interest" description="Disordered" evidence="1">
    <location>
        <begin position="1"/>
        <end position="81"/>
    </location>
</feature>
<evidence type="ECO:0000256" key="1">
    <source>
        <dbReference type="SAM" id="MobiDB-lite"/>
    </source>
</evidence>
<dbReference type="EMBL" id="SRLO01000166">
    <property type="protein sequence ID" value="TNN70226.1"/>
    <property type="molecule type" value="Genomic_DNA"/>
</dbReference>
<accession>A0A4Z2HWJ6</accession>
<feature type="compositionally biased region" description="Basic and acidic residues" evidence="1">
    <location>
        <begin position="45"/>
        <end position="72"/>
    </location>
</feature>
<proteinExistence type="predicted"/>
<name>A0A4Z2HWJ6_9TELE</name>
<protein>
    <submittedName>
        <fullName evidence="2">Uncharacterized protein</fullName>
    </submittedName>
</protein>
<gene>
    <name evidence="2" type="ORF">EYF80_019597</name>
</gene>
<dbReference type="Proteomes" id="UP000314294">
    <property type="component" value="Unassembled WGS sequence"/>
</dbReference>
<feature type="compositionally biased region" description="Basic and acidic residues" evidence="1">
    <location>
        <begin position="1"/>
        <end position="25"/>
    </location>
</feature>
<evidence type="ECO:0000313" key="2">
    <source>
        <dbReference type="EMBL" id="TNN70226.1"/>
    </source>
</evidence>
<reference evidence="2 3" key="1">
    <citation type="submission" date="2019-03" db="EMBL/GenBank/DDBJ databases">
        <title>First draft genome of Liparis tanakae, snailfish: a comprehensive survey of snailfish specific genes.</title>
        <authorList>
            <person name="Kim W."/>
            <person name="Song I."/>
            <person name="Jeong J.-H."/>
            <person name="Kim D."/>
            <person name="Kim S."/>
            <person name="Ryu S."/>
            <person name="Song J.Y."/>
            <person name="Lee S.K."/>
        </authorList>
    </citation>
    <scope>NUCLEOTIDE SEQUENCE [LARGE SCALE GENOMIC DNA]</scope>
    <source>
        <tissue evidence="2">Muscle</tissue>
    </source>
</reference>
<evidence type="ECO:0000313" key="3">
    <source>
        <dbReference type="Proteomes" id="UP000314294"/>
    </source>
</evidence>
<dbReference type="AlphaFoldDB" id="A0A4Z2HWJ6"/>
<keyword evidence="3" id="KW-1185">Reference proteome</keyword>
<comment type="caution">
    <text evidence="2">The sequence shown here is derived from an EMBL/GenBank/DDBJ whole genome shotgun (WGS) entry which is preliminary data.</text>
</comment>
<sequence>METGGGDRRWSPEMETGGGDRRWSPEMETGGGDGRLNPEIETLGGDERWRHNVETRGGDDRWRREVETESGARRRGNGGTALCSCSEREEVTGDDFTERRNDPIITEAGVEEELWTSLDTRPNLAPPSTFEVGKFAVPLPCWDSAHSSTREVSKLSIVEYA</sequence>
<organism evidence="2 3">
    <name type="scientific">Liparis tanakae</name>
    <name type="common">Tanaka's snailfish</name>
    <dbReference type="NCBI Taxonomy" id="230148"/>
    <lineage>
        <taxon>Eukaryota</taxon>
        <taxon>Metazoa</taxon>
        <taxon>Chordata</taxon>
        <taxon>Craniata</taxon>
        <taxon>Vertebrata</taxon>
        <taxon>Euteleostomi</taxon>
        <taxon>Actinopterygii</taxon>
        <taxon>Neopterygii</taxon>
        <taxon>Teleostei</taxon>
        <taxon>Neoteleostei</taxon>
        <taxon>Acanthomorphata</taxon>
        <taxon>Eupercaria</taxon>
        <taxon>Perciformes</taxon>
        <taxon>Cottioidei</taxon>
        <taxon>Cottales</taxon>
        <taxon>Liparidae</taxon>
        <taxon>Liparis</taxon>
    </lineage>
</organism>